<dbReference type="VEuPathDB" id="FungiDB:CPAG_03497"/>
<keyword evidence="2" id="KW-0812">Transmembrane</keyword>
<evidence type="ECO:0008006" key="6">
    <source>
        <dbReference type="Google" id="ProtNLM"/>
    </source>
</evidence>
<keyword evidence="2" id="KW-0472">Membrane</keyword>
<keyword evidence="2" id="KW-1133">Transmembrane helix</keyword>
<feature type="region of interest" description="Disordered" evidence="1">
    <location>
        <begin position="236"/>
        <end position="272"/>
    </location>
</feature>
<evidence type="ECO:0000256" key="1">
    <source>
        <dbReference type="SAM" id="MobiDB-lite"/>
    </source>
</evidence>
<accession>A0A0J6I6V9</accession>
<evidence type="ECO:0000313" key="5">
    <source>
        <dbReference type="Proteomes" id="UP000054567"/>
    </source>
</evidence>
<reference evidence="5" key="3">
    <citation type="journal article" date="2010" name="Genome Res.">
        <title>Population genomic sequencing of Coccidioides fungi reveals recent hybridization and transposon control.</title>
        <authorList>
            <person name="Neafsey D.E."/>
            <person name="Barker B.M."/>
            <person name="Sharpton T.J."/>
            <person name="Stajich J.E."/>
            <person name="Park D.J."/>
            <person name="Whiston E."/>
            <person name="Hung C.-Y."/>
            <person name="McMahan C."/>
            <person name="White J."/>
            <person name="Sykes S."/>
            <person name="Heiman D."/>
            <person name="Young S."/>
            <person name="Zeng Q."/>
            <person name="Abouelleil A."/>
            <person name="Aftuck L."/>
            <person name="Bessette D."/>
            <person name="Brown A."/>
            <person name="FitzGerald M."/>
            <person name="Lui A."/>
            <person name="Macdonald J.P."/>
            <person name="Priest M."/>
            <person name="Orbach M.J."/>
            <person name="Galgiani J.N."/>
            <person name="Kirkland T.N."/>
            <person name="Cole G.T."/>
            <person name="Birren B.W."/>
            <person name="Henn M.R."/>
            <person name="Taylor J.W."/>
            <person name="Rounsley S.D."/>
        </authorList>
    </citation>
    <scope>NUCLEOTIDE SEQUENCE [LARGE SCALE GENOMIC DNA]</scope>
    <source>
        <strain evidence="5">RMSCC 3488</strain>
    </source>
</reference>
<gene>
    <name evidence="4" type="ORF">CPAG_03497</name>
</gene>
<reference evidence="4 5" key="1">
    <citation type="submission" date="2007-06" db="EMBL/GenBank/DDBJ databases">
        <title>The Genome Sequence of Coccidioides posadasii RMSCC_3488.</title>
        <authorList>
            <consortium name="Coccidioides Genome Resources Consortium"/>
            <consortium name="The Broad Institute Genome Sequencing Platform"/>
            <person name="Henn M.R."/>
            <person name="Sykes S."/>
            <person name="Young S."/>
            <person name="Jaffe D."/>
            <person name="Berlin A."/>
            <person name="Alvarez P."/>
            <person name="Butler J."/>
            <person name="Gnerre S."/>
            <person name="Grabherr M."/>
            <person name="Mauceli E."/>
            <person name="Brockman W."/>
            <person name="Kodira C."/>
            <person name="Alvarado L."/>
            <person name="Zeng Q."/>
            <person name="Crawford M."/>
            <person name="Antoine C."/>
            <person name="Devon K."/>
            <person name="Galgiani J."/>
            <person name="Orsborn K."/>
            <person name="Lewis M.L."/>
            <person name="Nusbaum C."/>
            <person name="Galagan J."/>
            <person name="Birren B."/>
        </authorList>
    </citation>
    <scope>NUCLEOTIDE SEQUENCE [LARGE SCALE GENOMIC DNA]</scope>
    <source>
        <strain evidence="4 5">RMSCC 3488</strain>
    </source>
</reference>
<feature type="chain" id="PRO_5005274552" description="Mid2 domain-containing protein" evidence="3">
    <location>
        <begin position="26"/>
        <end position="272"/>
    </location>
</feature>
<dbReference type="AlphaFoldDB" id="A0A0J6I6V9"/>
<evidence type="ECO:0000256" key="2">
    <source>
        <dbReference type="SAM" id="Phobius"/>
    </source>
</evidence>
<evidence type="ECO:0000313" key="4">
    <source>
        <dbReference type="EMBL" id="KMM67162.1"/>
    </source>
</evidence>
<dbReference type="Proteomes" id="UP000054567">
    <property type="component" value="Unassembled WGS sequence"/>
</dbReference>
<feature type="region of interest" description="Disordered" evidence="1">
    <location>
        <begin position="158"/>
        <end position="190"/>
    </location>
</feature>
<dbReference type="EMBL" id="DS268110">
    <property type="protein sequence ID" value="KMM67162.1"/>
    <property type="molecule type" value="Genomic_DNA"/>
</dbReference>
<dbReference type="OrthoDB" id="4202115at2759"/>
<evidence type="ECO:0000256" key="3">
    <source>
        <dbReference type="SAM" id="SignalP"/>
    </source>
</evidence>
<reference evidence="5" key="2">
    <citation type="journal article" date="2009" name="Genome Res.">
        <title>Comparative genomic analyses of the human fungal pathogens Coccidioides and their relatives.</title>
        <authorList>
            <person name="Sharpton T.J."/>
            <person name="Stajich J.E."/>
            <person name="Rounsley S.D."/>
            <person name="Gardner M.J."/>
            <person name="Wortman J.R."/>
            <person name="Jordar V.S."/>
            <person name="Maiti R."/>
            <person name="Kodira C.D."/>
            <person name="Neafsey D.E."/>
            <person name="Zeng Q."/>
            <person name="Hung C.-Y."/>
            <person name="McMahan C."/>
            <person name="Muszewska A."/>
            <person name="Grynberg M."/>
            <person name="Mandel M.A."/>
            <person name="Kellner E.M."/>
            <person name="Barker B.M."/>
            <person name="Galgiani J.N."/>
            <person name="Orbach M.J."/>
            <person name="Kirkland T.N."/>
            <person name="Cole G.T."/>
            <person name="Henn M.R."/>
            <person name="Birren B.W."/>
            <person name="Taylor J.W."/>
        </authorList>
    </citation>
    <scope>NUCLEOTIDE SEQUENCE [LARGE SCALE GENOMIC DNA]</scope>
    <source>
        <strain evidence="5">RMSCC 3488</strain>
    </source>
</reference>
<feature type="transmembrane region" description="Helical" evidence="2">
    <location>
        <begin position="194"/>
        <end position="217"/>
    </location>
</feature>
<name>A0A0J6I6V9_COCPO</name>
<feature type="signal peptide" evidence="3">
    <location>
        <begin position="1"/>
        <end position="25"/>
    </location>
</feature>
<protein>
    <recommendedName>
        <fullName evidence="6">Mid2 domain-containing protein</fullName>
    </recommendedName>
</protein>
<organism evidence="4 5">
    <name type="scientific">Coccidioides posadasii RMSCC 3488</name>
    <dbReference type="NCBI Taxonomy" id="454284"/>
    <lineage>
        <taxon>Eukaryota</taxon>
        <taxon>Fungi</taxon>
        <taxon>Dikarya</taxon>
        <taxon>Ascomycota</taxon>
        <taxon>Pezizomycotina</taxon>
        <taxon>Eurotiomycetes</taxon>
        <taxon>Eurotiomycetidae</taxon>
        <taxon>Onygenales</taxon>
        <taxon>Onygenaceae</taxon>
        <taxon>Coccidioides</taxon>
    </lineage>
</organism>
<sequence>MARLSQRWLPLYLQSFLAAVAFTATCYFPDGGESNRDVPCSSDEFTACCRHNHVCLSNGLCMQVGDQPFVISRGSCTDRNWDSVRCPPVCQGPDDNPSGGAVIVPISSGREPRYCCLGSVVRGSETTCVNDAEPFTLDDGEVVIGYAALSGVVRATAPTETSSAPTATNSPSASSTPGGNGPSDGSSSSNSTNIAIGAGVGVPLGVIALVSIAWALYERRQRRRCNIPPEQLRFAEHPVPPPLPPAMTGYSSQPELVQHPPVELNSREIKRT</sequence>
<keyword evidence="3" id="KW-0732">Signal</keyword>
<proteinExistence type="predicted"/>